<feature type="transmembrane region" description="Helical" evidence="6">
    <location>
        <begin position="73"/>
        <end position="93"/>
    </location>
</feature>
<evidence type="ECO:0000256" key="3">
    <source>
        <dbReference type="ARBA" id="ARBA00022692"/>
    </source>
</evidence>
<protein>
    <recommendedName>
        <fullName evidence="6">WAT1-related protein</fullName>
    </recommendedName>
</protein>
<comment type="similarity">
    <text evidence="2 6">Belongs to the drug/metabolite transporter (DMT) superfamily. Plant drug/metabolite exporter (P-DME) (TC 2.A.7.4) family.</text>
</comment>
<gene>
    <name evidence="8" type="ORF">FPE_LOCUS1553</name>
</gene>
<evidence type="ECO:0000256" key="1">
    <source>
        <dbReference type="ARBA" id="ARBA00004141"/>
    </source>
</evidence>
<name>A0AAD2DGZ1_9LAMI</name>
<comment type="subcellular location">
    <subcellularLocation>
        <location evidence="1 6">Membrane</location>
        <topology evidence="1 6">Multi-pass membrane protein</topology>
    </subcellularLocation>
</comment>
<feature type="transmembrane region" description="Helical" evidence="6">
    <location>
        <begin position="12"/>
        <end position="29"/>
    </location>
</feature>
<evidence type="ECO:0000256" key="6">
    <source>
        <dbReference type="RuleBase" id="RU363077"/>
    </source>
</evidence>
<feature type="domain" description="EamA" evidence="7">
    <location>
        <begin position="11"/>
        <end position="116"/>
    </location>
</feature>
<keyword evidence="4 6" id="KW-1133">Transmembrane helix</keyword>
<dbReference type="PANTHER" id="PTHR31218">
    <property type="entry name" value="WAT1-RELATED PROTEIN"/>
    <property type="match status" value="1"/>
</dbReference>
<evidence type="ECO:0000259" key="7">
    <source>
        <dbReference type="Pfam" id="PF00892"/>
    </source>
</evidence>
<evidence type="ECO:0000256" key="2">
    <source>
        <dbReference type="ARBA" id="ARBA00007635"/>
    </source>
</evidence>
<dbReference type="GO" id="GO:0016020">
    <property type="term" value="C:membrane"/>
    <property type="evidence" value="ECO:0007669"/>
    <property type="project" value="UniProtKB-SubCell"/>
</dbReference>
<dbReference type="InterPro" id="IPR037185">
    <property type="entry name" value="EmrE-like"/>
</dbReference>
<dbReference type="Pfam" id="PF00892">
    <property type="entry name" value="EamA"/>
    <property type="match status" value="1"/>
</dbReference>
<dbReference type="GO" id="GO:0022857">
    <property type="term" value="F:transmembrane transporter activity"/>
    <property type="evidence" value="ECO:0007669"/>
    <property type="project" value="InterPro"/>
</dbReference>
<proteinExistence type="inferred from homology"/>
<dbReference type="EMBL" id="OU503036">
    <property type="protein sequence ID" value="CAI9754122.1"/>
    <property type="molecule type" value="Genomic_DNA"/>
</dbReference>
<accession>A0AAD2DGZ1</accession>
<dbReference type="SUPFAM" id="SSF103481">
    <property type="entry name" value="Multidrug resistance efflux transporter EmrE"/>
    <property type="match status" value="1"/>
</dbReference>
<feature type="transmembrane region" description="Helical" evidence="6">
    <location>
        <begin position="41"/>
        <end position="61"/>
    </location>
</feature>
<keyword evidence="9" id="KW-1185">Reference proteome</keyword>
<evidence type="ECO:0000256" key="5">
    <source>
        <dbReference type="ARBA" id="ARBA00023136"/>
    </source>
</evidence>
<evidence type="ECO:0000313" key="9">
    <source>
        <dbReference type="Proteomes" id="UP000834106"/>
    </source>
</evidence>
<comment type="caution">
    <text evidence="6">Lacks conserved residue(s) required for the propagation of feature annotation.</text>
</comment>
<keyword evidence="3 6" id="KW-0812">Transmembrane</keyword>
<dbReference type="InterPro" id="IPR000620">
    <property type="entry name" value="EamA_dom"/>
</dbReference>
<keyword evidence="5 6" id="KW-0472">Membrane</keyword>
<dbReference type="Proteomes" id="UP000834106">
    <property type="component" value="Chromosome 1"/>
</dbReference>
<dbReference type="InterPro" id="IPR030184">
    <property type="entry name" value="WAT1-related"/>
</dbReference>
<dbReference type="AlphaFoldDB" id="A0AAD2DGZ1"/>
<feature type="transmembrane region" description="Helical" evidence="6">
    <location>
        <begin position="99"/>
        <end position="118"/>
    </location>
</feature>
<organism evidence="8 9">
    <name type="scientific">Fraxinus pennsylvanica</name>
    <dbReference type="NCBI Taxonomy" id="56036"/>
    <lineage>
        <taxon>Eukaryota</taxon>
        <taxon>Viridiplantae</taxon>
        <taxon>Streptophyta</taxon>
        <taxon>Embryophyta</taxon>
        <taxon>Tracheophyta</taxon>
        <taxon>Spermatophyta</taxon>
        <taxon>Magnoliopsida</taxon>
        <taxon>eudicotyledons</taxon>
        <taxon>Gunneridae</taxon>
        <taxon>Pentapetalae</taxon>
        <taxon>asterids</taxon>
        <taxon>lamiids</taxon>
        <taxon>Lamiales</taxon>
        <taxon>Oleaceae</taxon>
        <taxon>Oleeae</taxon>
        <taxon>Fraxinus</taxon>
    </lineage>
</organism>
<evidence type="ECO:0000256" key="4">
    <source>
        <dbReference type="ARBA" id="ARBA00022989"/>
    </source>
</evidence>
<sequence length="131" mass="14380">MKEYQAELTLMFFYNLFVSILAAFVGLIAEPDSSKWIIRPNISSASILCFGVFGSGLNNVIHTWAFHLKGHVYVAMFKPLSIAIAATMGVVILGDTLNLGSIIGATIIAIGFYTVMWGRKQASSIYIRQTK</sequence>
<evidence type="ECO:0000313" key="8">
    <source>
        <dbReference type="EMBL" id="CAI9754122.1"/>
    </source>
</evidence>
<reference evidence="8" key="1">
    <citation type="submission" date="2023-05" db="EMBL/GenBank/DDBJ databases">
        <authorList>
            <person name="Huff M."/>
        </authorList>
    </citation>
    <scope>NUCLEOTIDE SEQUENCE</scope>
</reference>